<proteinExistence type="predicted"/>
<evidence type="ECO:0000313" key="3">
    <source>
        <dbReference type="EMBL" id="GAG25378.1"/>
    </source>
</evidence>
<comment type="caution">
    <text evidence="3">The sequence shown here is derived from an EMBL/GenBank/DDBJ whole genome shotgun (WGS) entry which is preliminary data.</text>
</comment>
<dbReference type="InterPro" id="IPR025959">
    <property type="entry name" value="Winged_HTH_dom"/>
</dbReference>
<evidence type="ECO:0000256" key="1">
    <source>
        <dbReference type="SAM" id="MobiDB-lite"/>
    </source>
</evidence>
<accession>X0WLI8</accession>
<dbReference type="AlphaFoldDB" id="X0WLI8"/>
<feature type="region of interest" description="Disordered" evidence="1">
    <location>
        <begin position="37"/>
        <end position="63"/>
    </location>
</feature>
<dbReference type="EMBL" id="BARS01033387">
    <property type="protein sequence ID" value="GAG25378.1"/>
    <property type="molecule type" value="Genomic_DNA"/>
</dbReference>
<name>X0WLI8_9ZZZZ</name>
<feature type="compositionally biased region" description="Basic residues" evidence="1">
    <location>
        <begin position="46"/>
        <end position="63"/>
    </location>
</feature>
<reference evidence="3" key="1">
    <citation type="journal article" date="2014" name="Front. Microbiol.">
        <title>High frequency of phylogenetically diverse reductive dehalogenase-homologous genes in deep subseafloor sedimentary metagenomes.</title>
        <authorList>
            <person name="Kawai M."/>
            <person name="Futagami T."/>
            <person name="Toyoda A."/>
            <person name="Takaki Y."/>
            <person name="Nishi S."/>
            <person name="Hori S."/>
            <person name="Arai W."/>
            <person name="Tsubouchi T."/>
            <person name="Morono Y."/>
            <person name="Uchiyama I."/>
            <person name="Ito T."/>
            <person name="Fujiyama A."/>
            <person name="Inagaki F."/>
            <person name="Takami H."/>
        </authorList>
    </citation>
    <scope>NUCLEOTIDE SEQUENCE</scope>
    <source>
        <strain evidence="3">Expedition CK06-06</strain>
    </source>
</reference>
<evidence type="ECO:0000259" key="2">
    <source>
        <dbReference type="Pfam" id="PF13592"/>
    </source>
</evidence>
<sequence length="63" mass="7456">IWEEFRVSVSETTVSRELRRLGFAKLSARPRHYAQNERAIEDFKKASRPNWKRSAPRSRPGSR</sequence>
<feature type="non-terminal residue" evidence="3">
    <location>
        <position position="1"/>
    </location>
</feature>
<protein>
    <recommendedName>
        <fullName evidence="2">Winged helix-turn helix domain-containing protein</fullName>
    </recommendedName>
</protein>
<gene>
    <name evidence="3" type="ORF">S01H1_51714</name>
</gene>
<dbReference type="Pfam" id="PF13592">
    <property type="entry name" value="HTH_33"/>
    <property type="match status" value="1"/>
</dbReference>
<organism evidence="3">
    <name type="scientific">marine sediment metagenome</name>
    <dbReference type="NCBI Taxonomy" id="412755"/>
    <lineage>
        <taxon>unclassified sequences</taxon>
        <taxon>metagenomes</taxon>
        <taxon>ecological metagenomes</taxon>
    </lineage>
</organism>
<feature type="domain" description="Winged helix-turn helix" evidence="2">
    <location>
        <begin position="1"/>
        <end position="46"/>
    </location>
</feature>